<protein>
    <submittedName>
        <fullName evidence="1">Uncharacterized protein</fullName>
    </submittedName>
</protein>
<dbReference type="AlphaFoldDB" id="A0A842IRW3"/>
<dbReference type="Gene3D" id="3.90.330.10">
    <property type="entry name" value="Nitrile hydratase alpha /Thiocyanate hydrolase gamma"/>
    <property type="match status" value="1"/>
</dbReference>
<dbReference type="GO" id="GO:0046914">
    <property type="term" value="F:transition metal ion binding"/>
    <property type="evidence" value="ECO:0007669"/>
    <property type="project" value="InterPro"/>
</dbReference>
<dbReference type="RefSeq" id="WP_185789331.1">
    <property type="nucleotide sequence ID" value="NZ_JACLCP010000003.1"/>
</dbReference>
<comment type="caution">
    <text evidence="1">The sequence shown here is derived from an EMBL/GenBank/DDBJ whole genome shotgun (WGS) entry which is preliminary data.</text>
</comment>
<gene>
    <name evidence="1" type="ORF">H7F21_10955</name>
</gene>
<proteinExistence type="predicted"/>
<dbReference type="InterPro" id="IPR036648">
    <property type="entry name" value="CN_Hdrase_a/SCN_Hdrase_g_sf"/>
</dbReference>
<name>A0A842IRW3_9FLAO</name>
<dbReference type="EMBL" id="JACLCP010000003">
    <property type="protein sequence ID" value="MBC2845611.1"/>
    <property type="molecule type" value="Genomic_DNA"/>
</dbReference>
<sequence length="103" mass="11860">MSKKLDWLPYGMLPIPLIIELWEDEEKMSSFKNNPKLTLNKMGYNIDDSIEVKILENNERTVNLVIPNFPDNIKKMKKSDFDEFVTMTTKCGATGTCDSKIPD</sequence>
<reference evidence="1" key="1">
    <citation type="submission" date="2020-08" db="EMBL/GenBank/DDBJ databases">
        <title>Winogradskyella ouciana sp. nov., isolated from the hadal seawater of the Mariana Trench.</title>
        <authorList>
            <person name="He X."/>
        </authorList>
    </citation>
    <scope>NUCLEOTIDE SEQUENCE [LARGE SCALE GENOMIC DNA]</scope>
    <source>
        <strain evidence="1">KCTC 52348</strain>
    </source>
</reference>
<organism evidence="1 2">
    <name type="scientific">Winogradskyella flava</name>
    <dbReference type="NCBI Taxonomy" id="1884876"/>
    <lineage>
        <taxon>Bacteria</taxon>
        <taxon>Pseudomonadati</taxon>
        <taxon>Bacteroidota</taxon>
        <taxon>Flavobacteriia</taxon>
        <taxon>Flavobacteriales</taxon>
        <taxon>Flavobacteriaceae</taxon>
        <taxon>Winogradskyella</taxon>
    </lineage>
</organism>
<dbReference type="Proteomes" id="UP000533900">
    <property type="component" value="Unassembled WGS sequence"/>
</dbReference>
<evidence type="ECO:0000313" key="2">
    <source>
        <dbReference type="Proteomes" id="UP000533900"/>
    </source>
</evidence>
<accession>A0A842IRW3</accession>
<evidence type="ECO:0000313" key="1">
    <source>
        <dbReference type="EMBL" id="MBC2845611.1"/>
    </source>
</evidence>
<dbReference type="GO" id="GO:0003824">
    <property type="term" value="F:catalytic activity"/>
    <property type="evidence" value="ECO:0007669"/>
    <property type="project" value="InterPro"/>
</dbReference>
<keyword evidence="2" id="KW-1185">Reference proteome</keyword>
<dbReference type="SUPFAM" id="SSF56209">
    <property type="entry name" value="Nitrile hydratase alpha chain"/>
    <property type="match status" value="1"/>
</dbReference>